<evidence type="ECO:0000256" key="2">
    <source>
        <dbReference type="ARBA" id="ARBA00022741"/>
    </source>
</evidence>
<dbReference type="Pfam" id="PF13374">
    <property type="entry name" value="TPR_10"/>
    <property type="match status" value="1"/>
</dbReference>
<keyword evidence="1" id="KW-0808">Transferase</keyword>
<dbReference type="Gene3D" id="1.10.510.10">
    <property type="entry name" value="Transferase(Phosphotransferase) domain 1"/>
    <property type="match status" value="1"/>
</dbReference>
<evidence type="ECO:0000256" key="1">
    <source>
        <dbReference type="ARBA" id="ARBA00022679"/>
    </source>
</evidence>
<dbReference type="Pfam" id="PF00069">
    <property type="entry name" value="Pkinase"/>
    <property type="match status" value="1"/>
</dbReference>
<evidence type="ECO:0000256" key="3">
    <source>
        <dbReference type="ARBA" id="ARBA00022777"/>
    </source>
</evidence>
<dbReference type="GO" id="GO:0016301">
    <property type="term" value="F:kinase activity"/>
    <property type="evidence" value="ECO:0007669"/>
    <property type="project" value="UniProtKB-KW"/>
</dbReference>
<dbReference type="PROSITE" id="PS50011">
    <property type="entry name" value="PROTEIN_KINASE_DOM"/>
    <property type="match status" value="1"/>
</dbReference>
<dbReference type="CDD" id="cd14014">
    <property type="entry name" value="STKc_PknB_like"/>
    <property type="match status" value="1"/>
</dbReference>
<sequence length="910" mass="99132">MSDDSADEPPAPPHIEAELAETLRILRLADDAVSQPEQPLEPEPEGIREQRPMGAPSSLEPGMKIGPFTVLHQLGTGGQADVYAVYDPRLNRKVALKLIRLGPELRSRTQNERLMREAQALARLEHPNVVRVHDAGMFEGAAYLVMEIKPGDSLHKWLARPRRWQEIVEKFVAAGRGLHAAHQAGIVHRDFKAENVFIDSYFGAVLGDFGLALITVEPVSNASETEPETGASEARAPLTDAEHRLGTEGYIAPECARGRATARSDQYSFCVALHLALFGRMPRAGVNALAIRGKVRAPLVRALQRGLADDPAARFPDMAALLAALTARPRRTLAIVASAAAAAAVLGFTWVAQAATQERCVSQGREQFAAVWDEARRAEVDTAITGLELPFGARASESLQGFADRYGEAWTKARAGLCTIPNEAREACLSRQLERFAGVVALYAKPDRESVTRMLDVLGGLDLPAACERPEASSLTGTPDWLRDYLDRLELRIVAGDYAGAGARTGVALDASSPYKAAHARAVYLTGWLDASARSSREALDRLQAGALLAVEAGDYDTFARASTLRLKSLAFDLGEHGEAALQAPWIRSTMTALPTDSPIRRRFEAEFAEAEGLRLDGQGEHAKAAAQHLEGLAQREALFGAEHPTTSKSHHNLGLSLANLSRTLSGRERGAQFDEAREHYLRAVQIRQAALGEDHPQTVESRAGLAEMECEYMLDFVARDPRGLEECVGELERVRDRYRQGDWDLRAAHRRSRTYASFAVWAECIDCADEALREVFEGMKHLSEVDPRETADMWALRGLVASRRKQHETAEAHFLESAAVLEAAGARGWVYSQNLHNAAGAALEGGRPDAAVRLMLDRGVDMANAACPDRQAYAEELDGLAGDIAAVHAYDRGIAELRQAAAAIRRECS</sequence>
<dbReference type="InterPro" id="IPR000719">
    <property type="entry name" value="Prot_kinase_dom"/>
</dbReference>
<evidence type="ECO:0000256" key="5">
    <source>
        <dbReference type="SAM" id="MobiDB-lite"/>
    </source>
</evidence>
<evidence type="ECO:0000256" key="4">
    <source>
        <dbReference type="ARBA" id="ARBA00022840"/>
    </source>
</evidence>
<dbReference type="Gene3D" id="3.30.200.20">
    <property type="entry name" value="Phosphorylase Kinase, domain 1"/>
    <property type="match status" value="1"/>
</dbReference>
<dbReference type="InterPro" id="IPR011009">
    <property type="entry name" value="Kinase-like_dom_sf"/>
</dbReference>
<dbReference type="EMBL" id="JAQNDL010000003">
    <property type="protein sequence ID" value="MDC0721980.1"/>
    <property type="molecule type" value="Genomic_DNA"/>
</dbReference>
<keyword evidence="4" id="KW-0067">ATP-binding</keyword>
<keyword evidence="8" id="KW-1185">Reference proteome</keyword>
<name>A0ABT5E8L5_9BACT</name>
<protein>
    <submittedName>
        <fullName evidence="7">Protein kinase</fullName>
    </submittedName>
</protein>
<dbReference type="PROSITE" id="PS00108">
    <property type="entry name" value="PROTEIN_KINASE_ST"/>
    <property type="match status" value="1"/>
</dbReference>
<dbReference type="PANTHER" id="PTHR43289:SF6">
    <property type="entry name" value="SERINE_THREONINE-PROTEIN KINASE NEKL-3"/>
    <property type="match status" value="1"/>
</dbReference>
<dbReference type="SUPFAM" id="SSF48452">
    <property type="entry name" value="TPR-like"/>
    <property type="match status" value="1"/>
</dbReference>
<proteinExistence type="predicted"/>
<reference evidence="7 8" key="1">
    <citation type="submission" date="2022-11" db="EMBL/GenBank/DDBJ databases">
        <title>Minimal conservation of predation-associated metabolite biosynthetic gene clusters underscores biosynthetic potential of Myxococcota including descriptions for ten novel species: Archangium lansinium sp. nov., Myxococcus landrumus sp. nov., Nannocystis bai.</title>
        <authorList>
            <person name="Ahearne A."/>
            <person name="Stevens C."/>
            <person name="Dowd S."/>
        </authorList>
    </citation>
    <scope>NUCLEOTIDE SEQUENCE [LARGE SCALE GENOMIC DNA]</scope>
    <source>
        <strain evidence="7 8">BB15-2</strain>
    </source>
</reference>
<dbReference type="InterPro" id="IPR011990">
    <property type="entry name" value="TPR-like_helical_dom_sf"/>
</dbReference>
<dbReference type="Proteomes" id="UP001221686">
    <property type="component" value="Unassembled WGS sequence"/>
</dbReference>
<gene>
    <name evidence="7" type="ORF">POL25_34055</name>
</gene>
<dbReference type="PANTHER" id="PTHR43289">
    <property type="entry name" value="MITOGEN-ACTIVATED PROTEIN KINASE KINASE KINASE 20-RELATED"/>
    <property type="match status" value="1"/>
</dbReference>
<feature type="domain" description="Protein kinase" evidence="6">
    <location>
        <begin position="68"/>
        <end position="346"/>
    </location>
</feature>
<keyword evidence="2" id="KW-0547">Nucleotide-binding</keyword>
<organism evidence="7 8">
    <name type="scientific">Nannocystis bainbridge</name>
    <dbReference type="NCBI Taxonomy" id="2995303"/>
    <lineage>
        <taxon>Bacteria</taxon>
        <taxon>Pseudomonadati</taxon>
        <taxon>Myxococcota</taxon>
        <taxon>Polyangia</taxon>
        <taxon>Nannocystales</taxon>
        <taxon>Nannocystaceae</taxon>
        <taxon>Nannocystis</taxon>
    </lineage>
</organism>
<accession>A0ABT5E8L5</accession>
<dbReference type="SUPFAM" id="SSF56112">
    <property type="entry name" value="Protein kinase-like (PK-like)"/>
    <property type="match status" value="1"/>
</dbReference>
<keyword evidence="3 7" id="KW-0418">Kinase</keyword>
<dbReference type="Gene3D" id="1.25.40.10">
    <property type="entry name" value="Tetratricopeptide repeat domain"/>
    <property type="match status" value="1"/>
</dbReference>
<dbReference type="InterPro" id="IPR008271">
    <property type="entry name" value="Ser/Thr_kinase_AS"/>
</dbReference>
<evidence type="ECO:0000259" key="6">
    <source>
        <dbReference type="PROSITE" id="PS50011"/>
    </source>
</evidence>
<comment type="caution">
    <text evidence="7">The sequence shown here is derived from an EMBL/GenBank/DDBJ whole genome shotgun (WGS) entry which is preliminary data.</text>
</comment>
<dbReference type="RefSeq" id="WP_272090479.1">
    <property type="nucleotide sequence ID" value="NZ_JAQNDL010000003.1"/>
</dbReference>
<feature type="region of interest" description="Disordered" evidence="5">
    <location>
        <begin position="28"/>
        <end position="57"/>
    </location>
</feature>
<evidence type="ECO:0000313" key="7">
    <source>
        <dbReference type="EMBL" id="MDC0721980.1"/>
    </source>
</evidence>
<evidence type="ECO:0000313" key="8">
    <source>
        <dbReference type="Proteomes" id="UP001221686"/>
    </source>
</evidence>